<feature type="chain" id="PRO_5045654981" evidence="1">
    <location>
        <begin position="21"/>
        <end position="220"/>
    </location>
</feature>
<feature type="signal peptide" evidence="1">
    <location>
        <begin position="1"/>
        <end position="20"/>
    </location>
</feature>
<evidence type="ECO:0000313" key="3">
    <source>
        <dbReference type="Proteomes" id="UP001597389"/>
    </source>
</evidence>
<protein>
    <submittedName>
        <fullName evidence="2">PEP-CTERM sorting domain-containing protein</fullName>
    </submittedName>
</protein>
<name>A0ABW4ZEJ7_9BACT</name>
<comment type="caution">
    <text evidence="2">The sequence shown here is derived from an EMBL/GenBank/DDBJ whole genome shotgun (WGS) entry which is preliminary data.</text>
</comment>
<dbReference type="InterPro" id="IPR013424">
    <property type="entry name" value="Ice-binding_C"/>
</dbReference>
<gene>
    <name evidence="2" type="ORF">ACFSW8_16185</name>
</gene>
<dbReference type="Proteomes" id="UP001597389">
    <property type="component" value="Unassembled WGS sequence"/>
</dbReference>
<keyword evidence="3" id="KW-1185">Reference proteome</keyword>
<dbReference type="NCBIfam" id="TIGR02595">
    <property type="entry name" value="PEP_CTERM"/>
    <property type="match status" value="1"/>
</dbReference>
<reference evidence="3" key="1">
    <citation type="journal article" date="2019" name="Int. J. Syst. Evol. Microbiol.">
        <title>The Global Catalogue of Microorganisms (GCM) 10K type strain sequencing project: providing services to taxonomists for standard genome sequencing and annotation.</title>
        <authorList>
            <consortium name="The Broad Institute Genomics Platform"/>
            <consortium name="The Broad Institute Genome Sequencing Center for Infectious Disease"/>
            <person name="Wu L."/>
            <person name="Ma J."/>
        </authorList>
    </citation>
    <scope>NUCLEOTIDE SEQUENCE [LARGE SCALE GENOMIC DNA]</scope>
    <source>
        <strain evidence="3">CCUG 57942</strain>
    </source>
</reference>
<evidence type="ECO:0000313" key="2">
    <source>
        <dbReference type="EMBL" id="MFD2160444.1"/>
    </source>
</evidence>
<dbReference type="EMBL" id="JBHUJB010000080">
    <property type="protein sequence ID" value="MFD2160444.1"/>
    <property type="molecule type" value="Genomic_DNA"/>
</dbReference>
<sequence length="220" mass="23645">MKKTFLYSLGTALCFQPLTAATLTLADSDFETNTGAWTYFEAQHFSNWYTHNDGNSQALGLDTVLASQSRGAGSTIQQSFLTTEATADSYGSFTVLFDAGFRSYAASTLFQITFSIENLSDNTTLATSTFDFSNPSSTGIDIWSADDHSSQVNLTYDNTAASLAGDTIALRVTQTANSGNNWLTTSYIDNISVTATAVPEPSISSLIGIAGLSLLLRRRR</sequence>
<organism evidence="2 3">
    <name type="scientific">Rubritalea tangerina</name>
    <dbReference type="NCBI Taxonomy" id="430798"/>
    <lineage>
        <taxon>Bacteria</taxon>
        <taxon>Pseudomonadati</taxon>
        <taxon>Verrucomicrobiota</taxon>
        <taxon>Verrucomicrobiia</taxon>
        <taxon>Verrucomicrobiales</taxon>
        <taxon>Rubritaleaceae</taxon>
        <taxon>Rubritalea</taxon>
    </lineage>
</organism>
<accession>A0ABW4ZEJ7</accession>
<evidence type="ECO:0000256" key="1">
    <source>
        <dbReference type="SAM" id="SignalP"/>
    </source>
</evidence>
<dbReference type="RefSeq" id="WP_377088725.1">
    <property type="nucleotide sequence ID" value="NZ_JBHSJL010000014.1"/>
</dbReference>
<keyword evidence="1" id="KW-0732">Signal</keyword>
<proteinExistence type="predicted"/>